<comment type="caution">
    <text evidence="1">The sequence shown here is derived from an EMBL/GenBank/DDBJ whole genome shotgun (WGS) entry which is preliminary data.</text>
</comment>
<dbReference type="AlphaFoldDB" id="A0A7C4RNR4"/>
<evidence type="ECO:0008006" key="2">
    <source>
        <dbReference type="Google" id="ProtNLM"/>
    </source>
</evidence>
<evidence type="ECO:0000313" key="1">
    <source>
        <dbReference type="EMBL" id="HGU32955.1"/>
    </source>
</evidence>
<reference evidence="1" key="1">
    <citation type="journal article" date="2020" name="mSystems">
        <title>Genome- and Community-Level Interaction Insights into Carbon Utilization and Element Cycling Functions of Hydrothermarchaeota in Hydrothermal Sediment.</title>
        <authorList>
            <person name="Zhou Z."/>
            <person name="Liu Y."/>
            <person name="Xu W."/>
            <person name="Pan J."/>
            <person name="Luo Z.H."/>
            <person name="Li M."/>
        </authorList>
    </citation>
    <scope>NUCLEOTIDE SEQUENCE [LARGE SCALE GENOMIC DNA]</scope>
    <source>
        <strain evidence="1">SpSt-477</strain>
    </source>
</reference>
<gene>
    <name evidence="1" type="ORF">ENS29_08875</name>
</gene>
<name>A0A7C4RNR4_9BACT</name>
<proteinExistence type="predicted"/>
<organism evidence="1">
    <name type="scientific">Desulfatirhabdium butyrativorans</name>
    <dbReference type="NCBI Taxonomy" id="340467"/>
    <lineage>
        <taxon>Bacteria</taxon>
        <taxon>Pseudomonadati</taxon>
        <taxon>Thermodesulfobacteriota</taxon>
        <taxon>Desulfobacteria</taxon>
        <taxon>Desulfobacterales</taxon>
        <taxon>Desulfatirhabdiaceae</taxon>
        <taxon>Desulfatirhabdium</taxon>
    </lineage>
</organism>
<accession>A0A7C4RNR4</accession>
<protein>
    <recommendedName>
        <fullName evidence="2">DUF262 domain-containing protein</fullName>
    </recommendedName>
</protein>
<sequence length="84" mass="9275">MKVTSFLHLKLVDLLNGQCLVLDGQQRLQSMFIGLLGSYDGREHFLEILCGEVSANSFGCAVNISASSRLQPVRIITSRWSGTF</sequence>
<dbReference type="EMBL" id="DSUH01000208">
    <property type="protein sequence ID" value="HGU32955.1"/>
    <property type="molecule type" value="Genomic_DNA"/>
</dbReference>